<dbReference type="InterPro" id="IPR011042">
    <property type="entry name" value="6-blade_b-propeller_TolB-like"/>
</dbReference>
<organism evidence="2">
    <name type="scientific">uncultured Dysgonomonas sp</name>
    <dbReference type="NCBI Taxonomy" id="206096"/>
    <lineage>
        <taxon>Bacteria</taxon>
        <taxon>Pseudomonadati</taxon>
        <taxon>Bacteroidota</taxon>
        <taxon>Bacteroidia</taxon>
        <taxon>Bacteroidales</taxon>
        <taxon>Dysgonomonadaceae</taxon>
        <taxon>Dysgonomonas</taxon>
        <taxon>environmental samples</taxon>
    </lineage>
</organism>
<dbReference type="EMBL" id="FLUL01000001">
    <property type="protein sequence ID" value="SBV97210.1"/>
    <property type="molecule type" value="Genomic_DNA"/>
</dbReference>
<dbReference type="Gene3D" id="2.120.10.30">
    <property type="entry name" value="TolB, C-terminal domain"/>
    <property type="match status" value="1"/>
</dbReference>
<dbReference type="InterPro" id="IPR011659">
    <property type="entry name" value="WD40"/>
</dbReference>
<dbReference type="PANTHER" id="PTHR36842:SF1">
    <property type="entry name" value="PROTEIN TOLB"/>
    <property type="match status" value="1"/>
</dbReference>
<protein>
    <recommendedName>
        <fullName evidence="3">Transporter</fullName>
    </recommendedName>
</protein>
<dbReference type="PANTHER" id="PTHR36842">
    <property type="entry name" value="PROTEIN TOLB HOMOLOG"/>
    <property type="match status" value="1"/>
</dbReference>
<dbReference type="SUPFAM" id="SSF82171">
    <property type="entry name" value="DPP6 N-terminal domain-like"/>
    <property type="match status" value="1"/>
</dbReference>
<evidence type="ECO:0000256" key="1">
    <source>
        <dbReference type="ARBA" id="ARBA00009820"/>
    </source>
</evidence>
<dbReference type="Pfam" id="PF07676">
    <property type="entry name" value="PD40"/>
    <property type="match status" value="4"/>
</dbReference>
<evidence type="ECO:0000313" key="2">
    <source>
        <dbReference type="EMBL" id="SBV97210.1"/>
    </source>
</evidence>
<evidence type="ECO:0008006" key="3">
    <source>
        <dbReference type="Google" id="ProtNLM"/>
    </source>
</evidence>
<comment type="similarity">
    <text evidence="1">Belongs to the TolB family.</text>
</comment>
<sequence length="292" mass="33028">MNYNPEPEKVTSILEIFDITTNKSILIKEFPYLLEAPDWTSDGKWLIYNSEGLIYKLFASGGEPQLIDTGFANQCNNDHLLSPDGKWLAVSHRSLPQGRPTIFILPSEGGTPRQVTPSAPSYLHGWSPDGKSLTYCANREGEMDVYTINIDGTNETRLTFSEGLNDGPEYTPDGKYIWFNSVRTGLMQLWRMKTDGSEQTQMTSDEDSNSWFPHISPDGKHVVYIAYKKGDLEPHEHLRYKNVEIRIMPATGGKPQTLIKLFGGQGTFNVNSWSPDSKQFAYVRYKTELNSK</sequence>
<gene>
    <name evidence="2" type="ORF">KL86DYS2_11232</name>
</gene>
<accession>A0A212JCP0</accession>
<name>A0A212JCP0_9BACT</name>
<dbReference type="AlphaFoldDB" id="A0A212JCP0"/>
<dbReference type="RefSeq" id="WP_296948264.1">
    <property type="nucleotide sequence ID" value="NZ_LT599021.1"/>
</dbReference>
<proteinExistence type="inferred from homology"/>
<reference evidence="2" key="1">
    <citation type="submission" date="2016-04" db="EMBL/GenBank/DDBJ databases">
        <authorList>
            <person name="Evans L.H."/>
            <person name="Alamgir A."/>
            <person name="Owens N."/>
            <person name="Weber N.D."/>
            <person name="Virtaneva K."/>
            <person name="Barbian K."/>
            <person name="Babar A."/>
            <person name="Rosenke K."/>
        </authorList>
    </citation>
    <scope>NUCLEOTIDE SEQUENCE</scope>
    <source>
        <strain evidence="2">86-2</strain>
    </source>
</reference>